<keyword evidence="4 6" id="KW-1133">Transmembrane helix</keyword>
<dbReference type="EMBL" id="JNVC02000001">
    <property type="protein sequence ID" value="KEZ54078.1"/>
    <property type="molecule type" value="Genomic_DNA"/>
</dbReference>
<dbReference type="Pfam" id="PF02653">
    <property type="entry name" value="BPD_transp_2"/>
    <property type="match status" value="1"/>
</dbReference>
<dbReference type="Proteomes" id="UP000028549">
    <property type="component" value="Unassembled WGS sequence"/>
</dbReference>
<feature type="transmembrane region" description="Helical" evidence="6">
    <location>
        <begin position="29"/>
        <end position="47"/>
    </location>
</feature>
<feature type="transmembrane region" description="Helical" evidence="6">
    <location>
        <begin position="109"/>
        <end position="125"/>
    </location>
</feature>
<dbReference type="InterPro" id="IPR001851">
    <property type="entry name" value="ABC_transp_permease"/>
</dbReference>
<dbReference type="GO" id="GO:0015658">
    <property type="term" value="F:branched-chain amino acid transmembrane transporter activity"/>
    <property type="evidence" value="ECO:0007669"/>
    <property type="project" value="InterPro"/>
</dbReference>
<dbReference type="PANTHER" id="PTHR30482:SF10">
    <property type="entry name" value="HIGH-AFFINITY BRANCHED-CHAIN AMINO ACID TRANSPORT PROTEIN BRAE"/>
    <property type="match status" value="1"/>
</dbReference>
<dbReference type="InterPro" id="IPR043428">
    <property type="entry name" value="LivM-like"/>
</dbReference>
<evidence type="ECO:0000256" key="5">
    <source>
        <dbReference type="ARBA" id="ARBA00023136"/>
    </source>
</evidence>
<dbReference type="OrthoDB" id="9789927at2"/>
<accession>A0A084H3B6</accession>
<reference evidence="7 8" key="1">
    <citation type="journal article" date="2005" name="Int. J. Syst. Evol. Microbiol.">
        <title>Bacillus cibi sp. nov., isolated from jeotgal, a traditional Korean fermented seafood.</title>
        <authorList>
            <person name="Yoon J.H."/>
            <person name="Lee C.H."/>
            <person name="Oh T.K."/>
        </authorList>
    </citation>
    <scope>NUCLEOTIDE SEQUENCE [LARGE SCALE GENOMIC DNA]</scope>
    <source>
        <strain evidence="7 8">DSM 16189</strain>
    </source>
</reference>
<evidence type="ECO:0000256" key="3">
    <source>
        <dbReference type="ARBA" id="ARBA00022692"/>
    </source>
</evidence>
<gene>
    <name evidence="7" type="ORF">GS18_0203905</name>
</gene>
<feature type="transmembrane region" description="Helical" evidence="6">
    <location>
        <begin position="80"/>
        <end position="102"/>
    </location>
</feature>
<dbReference type="GO" id="GO:0005886">
    <property type="term" value="C:plasma membrane"/>
    <property type="evidence" value="ECO:0007669"/>
    <property type="project" value="UniProtKB-SubCell"/>
</dbReference>
<proteinExistence type="predicted"/>
<keyword evidence="8" id="KW-1185">Reference proteome</keyword>
<evidence type="ECO:0000256" key="6">
    <source>
        <dbReference type="SAM" id="Phobius"/>
    </source>
</evidence>
<keyword evidence="5 6" id="KW-0472">Membrane</keyword>
<evidence type="ECO:0000256" key="1">
    <source>
        <dbReference type="ARBA" id="ARBA00004651"/>
    </source>
</evidence>
<sequence length="326" mass="36083">MKVQKILLPVILLIAVLFPLISQNHYHKQILILVMIWSIAVYGLNIISGFTGQLSLAHAGFFAAGAYTLGILTSTYQMNFWLAFAAALAVTVTLSFVIGLIALRTRHHFFAIYTMCVGFIIYLVIDKWDEVTGGVRGLIGIPVPSPLGPVTFDTIESQYYFILFFLLGTIIAVKRIKDSLFGRTLFAIRGSEDLSKTIGINIMKNQLLAFVLSAFFAGLSGVLYAGFIRFLGPDISAITVTFEMLMYLLVGGIGTMTGPVLGTFLIVTVTQSLQFLEEYRMLIFGPIVVLIMLFYPKGLVGSYHSLKMYFSQRRPADAKRKIKEAG</sequence>
<feature type="transmembrane region" description="Helical" evidence="6">
    <location>
        <begin position="279"/>
        <end position="296"/>
    </location>
</feature>
<feature type="transmembrane region" description="Helical" evidence="6">
    <location>
        <begin position="157"/>
        <end position="173"/>
    </location>
</feature>
<keyword evidence="3 6" id="KW-0812">Transmembrane</keyword>
<dbReference type="CDD" id="cd06581">
    <property type="entry name" value="TM_PBP1_LivM_like"/>
    <property type="match status" value="1"/>
</dbReference>
<dbReference type="STRING" id="246786.GS18_0203905"/>
<feature type="transmembrane region" description="Helical" evidence="6">
    <location>
        <begin position="244"/>
        <end position="267"/>
    </location>
</feature>
<feature type="transmembrane region" description="Helical" evidence="6">
    <location>
        <begin position="207"/>
        <end position="232"/>
    </location>
</feature>
<feature type="transmembrane region" description="Helical" evidence="6">
    <location>
        <begin position="54"/>
        <end position="74"/>
    </location>
</feature>
<keyword evidence="2" id="KW-1003">Cell membrane</keyword>
<dbReference type="AlphaFoldDB" id="A0A084H3B6"/>
<name>A0A084H3B6_METID</name>
<evidence type="ECO:0000256" key="4">
    <source>
        <dbReference type="ARBA" id="ARBA00022989"/>
    </source>
</evidence>
<dbReference type="RefSeq" id="WP_029285147.1">
    <property type="nucleotide sequence ID" value="NZ_JBBJSM010000001.1"/>
</dbReference>
<protein>
    <submittedName>
        <fullName evidence="7">ABC transporter permease</fullName>
    </submittedName>
</protein>
<evidence type="ECO:0000313" key="8">
    <source>
        <dbReference type="Proteomes" id="UP000028549"/>
    </source>
</evidence>
<evidence type="ECO:0000313" key="7">
    <source>
        <dbReference type="EMBL" id="KEZ54078.1"/>
    </source>
</evidence>
<dbReference type="PANTHER" id="PTHR30482">
    <property type="entry name" value="HIGH-AFFINITY BRANCHED-CHAIN AMINO ACID TRANSPORT SYSTEM PERMEASE"/>
    <property type="match status" value="1"/>
</dbReference>
<evidence type="ECO:0000256" key="2">
    <source>
        <dbReference type="ARBA" id="ARBA00022475"/>
    </source>
</evidence>
<comment type="caution">
    <text evidence="7">The sequence shown here is derived from an EMBL/GenBank/DDBJ whole genome shotgun (WGS) entry which is preliminary data.</text>
</comment>
<organism evidence="7 8">
    <name type="scientific">Metabacillus indicus</name>
    <name type="common">Bacillus indicus</name>
    <dbReference type="NCBI Taxonomy" id="246786"/>
    <lineage>
        <taxon>Bacteria</taxon>
        <taxon>Bacillati</taxon>
        <taxon>Bacillota</taxon>
        <taxon>Bacilli</taxon>
        <taxon>Bacillales</taxon>
        <taxon>Bacillaceae</taxon>
        <taxon>Metabacillus</taxon>
    </lineage>
</organism>
<comment type="subcellular location">
    <subcellularLocation>
        <location evidence="1">Cell membrane</location>
        <topology evidence="1">Multi-pass membrane protein</topology>
    </subcellularLocation>
</comment>